<feature type="transmembrane region" description="Helical" evidence="6">
    <location>
        <begin position="206"/>
        <end position="226"/>
    </location>
</feature>
<comment type="caution">
    <text evidence="8">The sequence shown here is derived from an EMBL/GenBank/DDBJ whole genome shotgun (WGS) entry which is preliminary data.</text>
</comment>
<comment type="subcellular location">
    <subcellularLocation>
        <location evidence="1">Membrane</location>
        <topology evidence="1">Multi-pass membrane protein</topology>
    </subcellularLocation>
</comment>
<keyword evidence="3 6" id="KW-0812">Transmembrane</keyword>
<evidence type="ECO:0000313" key="9">
    <source>
        <dbReference type="Proteomes" id="UP000320095"/>
    </source>
</evidence>
<accession>A0A502ELH8</accession>
<evidence type="ECO:0000313" key="8">
    <source>
        <dbReference type="EMBL" id="TPG37390.1"/>
    </source>
</evidence>
<feature type="transmembrane region" description="Helical" evidence="6">
    <location>
        <begin position="120"/>
        <end position="138"/>
    </location>
</feature>
<dbReference type="InterPro" id="IPR037185">
    <property type="entry name" value="EmrE-like"/>
</dbReference>
<dbReference type="EMBL" id="RCZG01000001">
    <property type="protein sequence ID" value="TPG37390.1"/>
    <property type="molecule type" value="Genomic_DNA"/>
</dbReference>
<keyword evidence="9" id="KW-1185">Reference proteome</keyword>
<dbReference type="AlphaFoldDB" id="A0A502ELH8"/>
<dbReference type="InterPro" id="IPR000620">
    <property type="entry name" value="EamA_dom"/>
</dbReference>
<comment type="similarity">
    <text evidence="2">Belongs to the EamA transporter family.</text>
</comment>
<evidence type="ECO:0000259" key="7">
    <source>
        <dbReference type="Pfam" id="PF00892"/>
    </source>
</evidence>
<keyword evidence="4 6" id="KW-1133">Transmembrane helix</keyword>
<dbReference type="Pfam" id="PF00892">
    <property type="entry name" value="EamA"/>
    <property type="match status" value="2"/>
</dbReference>
<dbReference type="Proteomes" id="UP000320095">
    <property type="component" value="Unassembled WGS sequence"/>
</dbReference>
<evidence type="ECO:0000256" key="1">
    <source>
        <dbReference type="ARBA" id="ARBA00004141"/>
    </source>
</evidence>
<keyword evidence="5 6" id="KW-0472">Membrane</keyword>
<feature type="transmembrane region" description="Helical" evidence="6">
    <location>
        <begin position="176"/>
        <end position="200"/>
    </location>
</feature>
<dbReference type="OrthoDB" id="4055477at2"/>
<dbReference type="GO" id="GO:0016020">
    <property type="term" value="C:membrane"/>
    <property type="evidence" value="ECO:0007669"/>
    <property type="project" value="UniProtKB-SubCell"/>
</dbReference>
<reference evidence="8 9" key="1">
    <citation type="journal article" date="2019" name="Environ. Microbiol.">
        <title>Species interactions and distinct microbial communities in high Arctic permafrost affected cryosols are associated with the CH4 and CO2 gas fluxes.</title>
        <authorList>
            <person name="Altshuler I."/>
            <person name="Hamel J."/>
            <person name="Turney S."/>
            <person name="Magnuson E."/>
            <person name="Levesque R."/>
            <person name="Greer C."/>
            <person name="Whyte L.G."/>
        </authorList>
    </citation>
    <scope>NUCLEOTIDE SEQUENCE [LARGE SCALE GENOMIC DNA]</scope>
    <source>
        <strain evidence="8 9">S5.20</strain>
    </source>
</reference>
<organism evidence="8 9">
    <name type="scientific">Mycolicibacterium hodleri</name>
    <dbReference type="NCBI Taxonomy" id="49897"/>
    <lineage>
        <taxon>Bacteria</taxon>
        <taxon>Bacillati</taxon>
        <taxon>Actinomycetota</taxon>
        <taxon>Actinomycetes</taxon>
        <taxon>Mycobacteriales</taxon>
        <taxon>Mycobacteriaceae</taxon>
        <taxon>Mycolicibacterium</taxon>
    </lineage>
</organism>
<feature type="transmembrane region" description="Helical" evidence="6">
    <location>
        <begin position="26"/>
        <end position="49"/>
    </location>
</feature>
<feature type="domain" description="EamA" evidence="7">
    <location>
        <begin position="146"/>
        <end position="277"/>
    </location>
</feature>
<feature type="transmembrane region" description="Helical" evidence="6">
    <location>
        <begin position="233"/>
        <end position="256"/>
    </location>
</feature>
<feature type="transmembrane region" description="Helical" evidence="6">
    <location>
        <begin position="61"/>
        <end position="82"/>
    </location>
</feature>
<dbReference type="PANTHER" id="PTHR32322">
    <property type="entry name" value="INNER MEMBRANE TRANSPORTER"/>
    <property type="match status" value="1"/>
</dbReference>
<evidence type="ECO:0000256" key="2">
    <source>
        <dbReference type="ARBA" id="ARBA00007362"/>
    </source>
</evidence>
<dbReference type="SUPFAM" id="SSF103481">
    <property type="entry name" value="Multidrug resistance efflux transporter EmrE"/>
    <property type="match status" value="2"/>
</dbReference>
<evidence type="ECO:0000256" key="3">
    <source>
        <dbReference type="ARBA" id="ARBA00022692"/>
    </source>
</evidence>
<gene>
    <name evidence="8" type="ORF">EAH80_03175</name>
</gene>
<feature type="transmembrane region" description="Helical" evidence="6">
    <location>
        <begin position="88"/>
        <end position="108"/>
    </location>
</feature>
<protein>
    <submittedName>
        <fullName evidence="8">DMT family transporter</fullName>
    </submittedName>
</protein>
<name>A0A502ELH8_9MYCO</name>
<proteinExistence type="inferred from homology"/>
<feature type="domain" description="EamA" evidence="7">
    <location>
        <begin position="8"/>
        <end position="131"/>
    </location>
</feature>
<feature type="transmembrane region" description="Helical" evidence="6">
    <location>
        <begin position="262"/>
        <end position="281"/>
    </location>
</feature>
<evidence type="ECO:0000256" key="6">
    <source>
        <dbReference type="SAM" id="Phobius"/>
    </source>
</evidence>
<dbReference type="InterPro" id="IPR050638">
    <property type="entry name" value="AA-Vitamin_Transporters"/>
</dbReference>
<evidence type="ECO:0000256" key="5">
    <source>
        <dbReference type="ARBA" id="ARBA00023136"/>
    </source>
</evidence>
<dbReference type="PANTHER" id="PTHR32322:SF2">
    <property type="entry name" value="EAMA DOMAIN-CONTAINING PROTEIN"/>
    <property type="match status" value="1"/>
</dbReference>
<evidence type="ECO:0000256" key="4">
    <source>
        <dbReference type="ARBA" id="ARBA00022989"/>
    </source>
</evidence>
<dbReference type="RefSeq" id="WP_140688655.1">
    <property type="nucleotide sequence ID" value="NZ_RCZG01000001.1"/>
</dbReference>
<feature type="transmembrane region" description="Helical" evidence="6">
    <location>
        <begin position="144"/>
        <end position="164"/>
    </location>
</feature>
<sequence>MPLRTASTVTFFYALGYPIGNLAVNAMSPMAVLAFRFGLAALILGAWARISGVVWPTGLKLGHVAITGLLMQAVQFCALYFAIQLGAPAVLCAVVVAMNPVATALLAATFLRHRLNARRVLALVLGVAAVLAACASRLIDQGGIDSAVLLLLVALVGLAAGGVYQQRFCADVDFRASTAVQNAVAFVPALVLTLTTHFAVHDAARAAFAVAGVVLLNATLGVSLYVRAINLHGAAAVSMLFCVIPAVAGVVSWAMLGQGVDVGTGVGLALGAAACWINASGSRQERQNNPRRDGRGQDRIEAVHEAPVAG</sequence>